<keyword evidence="4 6" id="KW-1133">Transmembrane helix</keyword>
<name>A0A8H6DM82_9HYPO</name>
<evidence type="ECO:0000256" key="1">
    <source>
        <dbReference type="ARBA" id="ARBA00004141"/>
    </source>
</evidence>
<evidence type="ECO:0000256" key="3">
    <source>
        <dbReference type="ARBA" id="ARBA00022692"/>
    </source>
</evidence>
<feature type="region of interest" description="Disordered" evidence="7">
    <location>
        <begin position="100"/>
        <end position="182"/>
    </location>
</feature>
<sequence>MISSVTMHPTSATALANSSSSSSAMELESCLRNNMLWNWNTIGACFISEGWYIGSAVIFAFTCLGAFGVAMLSEFVGRVSREWERHRFARDVGSPQEAYPGIPGIELAPLQPPAAQPVPAQPSDAQSAAAQPVPVQPADAQSARSAAAQSAGAQSAGAQSAGAQPAQPADAQSMASQPASASGLNNRVPPLFPSRVEHALIKALLHVLQQVIAYGLILMAVSFNGYVIICIFIGHYLGLLFFGRDPLTESNKPNAYQRVFQQPVICCDV</sequence>
<dbReference type="InterPro" id="IPR007274">
    <property type="entry name" value="Cop_transporter"/>
</dbReference>
<dbReference type="PANTHER" id="PTHR12483:SF73">
    <property type="entry name" value="COPPER TRANSPORT PROTEIN CTR3"/>
    <property type="match status" value="1"/>
</dbReference>
<dbReference type="AlphaFoldDB" id="A0A8H6DM82"/>
<keyword evidence="6" id="KW-0813">Transport</keyword>
<evidence type="ECO:0000256" key="7">
    <source>
        <dbReference type="SAM" id="MobiDB-lite"/>
    </source>
</evidence>
<feature type="compositionally biased region" description="Pro residues" evidence="7">
    <location>
        <begin position="110"/>
        <end position="120"/>
    </location>
</feature>
<reference evidence="8 9" key="1">
    <citation type="submission" date="2020-05" db="EMBL/GenBank/DDBJ databases">
        <title>Identification and distribution of gene clusters putatively required for synthesis of sphingolipid metabolism inhibitors in phylogenetically diverse species of the filamentous fungus Fusarium.</title>
        <authorList>
            <person name="Kim H.-S."/>
            <person name="Busman M."/>
            <person name="Brown D.W."/>
            <person name="Divon H."/>
            <person name="Uhlig S."/>
            <person name="Proctor R.H."/>
        </authorList>
    </citation>
    <scope>NUCLEOTIDE SEQUENCE [LARGE SCALE GENOMIC DNA]</scope>
    <source>
        <strain evidence="8 9">NRRL 66235</strain>
    </source>
</reference>
<dbReference type="Proteomes" id="UP000544331">
    <property type="component" value="Unassembled WGS sequence"/>
</dbReference>
<evidence type="ECO:0000313" key="8">
    <source>
        <dbReference type="EMBL" id="KAF5720342.1"/>
    </source>
</evidence>
<proteinExistence type="inferred from homology"/>
<evidence type="ECO:0000256" key="5">
    <source>
        <dbReference type="ARBA" id="ARBA00023136"/>
    </source>
</evidence>
<dbReference type="EMBL" id="JAAOAN010000130">
    <property type="protein sequence ID" value="KAF5720342.1"/>
    <property type="molecule type" value="Genomic_DNA"/>
</dbReference>
<evidence type="ECO:0000256" key="6">
    <source>
        <dbReference type="RuleBase" id="RU367022"/>
    </source>
</evidence>
<comment type="similarity">
    <text evidence="2 6">Belongs to the copper transporter (Ctr) (TC 1.A.56) family. SLC31A subfamily.</text>
</comment>
<keyword evidence="6" id="KW-0187">Copper transport</keyword>
<organism evidence="8 9">
    <name type="scientific">Fusarium mundagurra</name>
    <dbReference type="NCBI Taxonomy" id="1567541"/>
    <lineage>
        <taxon>Eukaryota</taxon>
        <taxon>Fungi</taxon>
        <taxon>Dikarya</taxon>
        <taxon>Ascomycota</taxon>
        <taxon>Pezizomycotina</taxon>
        <taxon>Sordariomycetes</taxon>
        <taxon>Hypocreomycetidae</taxon>
        <taxon>Hypocreales</taxon>
        <taxon>Nectriaceae</taxon>
        <taxon>Fusarium</taxon>
        <taxon>Fusarium fujikuroi species complex</taxon>
    </lineage>
</organism>
<keyword evidence="9" id="KW-1185">Reference proteome</keyword>
<dbReference type="GO" id="GO:0016020">
    <property type="term" value="C:membrane"/>
    <property type="evidence" value="ECO:0007669"/>
    <property type="project" value="UniProtKB-SubCell"/>
</dbReference>
<comment type="subcellular location">
    <subcellularLocation>
        <location evidence="1 6">Membrane</location>
        <topology evidence="1 6">Multi-pass membrane protein</topology>
    </subcellularLocation>
</comment>
<gene>
    <name evidence="8" type="ORF">FMUND_4164</name>
</gene>
<evidence type="ECO:0000256" key="4">
    <source>
        <dbReference type="ARBA" id="ARBA00022989"/>
    </source>
</evidence>
<dbReference type="PANTHER" id="PTHR12483">
    <property type="entry name" value="SOLUTE CARRIER FAMILY 31 COPPER TRANSPORTERS"/>
    <property type="match status" value="1"/>
</dbReference>
<accession>A0A8H6DM82</accession>
<keyword evidence="5 6" id="KW-0472">Membrane</keyword>
<feature type="transmembrane region" description="Helical" evidence="6">
    <location>
        <begin position="51"/>
        <end position="77"/>
    </location>
</feature>
<keyword evidence="6" id="KW-0186">Copper</keyword>
<dbReference type="Pfam" id="PF04145">
    <property type="entry name" value="Ctr"/>
    <property type="match status" value="1"/>
</dbReference>
<comment type="caution">
    <text evidence="8">The sequence shown here is derived from an EMBL/GenBank/DDBJ whole genome shotgun (WGS) entry which is preliminary data.</text>
</comment>
<evidence type="ECO:0000313" key="9">
    <source>
        <dbReference type="Proteomes" id="UP000544331"/>
    </source>
</evidence>
<keyword evidence="3 6" id="KW-0812">Transmembrane</keyword>
<evidence type="ECO:0000256" key="2">
    <source>
        <dbReference type="ARBA" id="ARBA00006921"/>
    </source>
</evidence>
<dbReference type="GO" id="GO:0005375">
    <property type="term" value="F:copper ion transmembrane transporter activity"/>
    <property type="evidence" value="ECO:0007669"/>
    <property type="project" value="UniProtKB-UniRule"/>
</dbReference>
<feature type="compositionally biased region" description="Low complexity" evidence="7">
    <location>
        <begin position="121"/>
        <end position="182"/>
    </location>
</feature>
<protein>
    <recommendedName>
        <fullName evidence="6">Copper transport protein</fullName>
    </recommendedName>
</protein>
<keyword evidence="6" id="KW-0406">Ion transport</keyword>
<dbReference type="OrthoDB" id="161814at2759"/>